<proteinExistence type="predicted"/>
<sequence>MSDSEIELDKMVTAADATYPGPLKVILGASERAESGALLGLMSDTEQPLSAGPTWAEQSGNTMLATTGQGDSDGFSVAKP</sequence>
<dbReference type="Proteomes" id="UP000199607">
    <property type="component" value="Unassembled WGS sequence"/>
</dbReference>
<organism evidence="2 3">
    <name type="scientific">Halogranum rubrum</name>
    <dbReference type="NCBI Taxonomy" id="553466"/>
    <lineage>
        <taxon>Archaea</taxon>
        <taxon>Methanobacteriati</taxon>
        <taxon>Methanobacteriota</taxon>
        <taxon>Stenosarchaea group</taxon>
        <taxon>Halobacteria</taxon>
        <taxon>Halobacteriales</taxon>
        <taxon>Haloferacaceae</taxon>
    </lineage>
</organism>
<dbReference type="STRING" id="553466.SAMN04487950_0467"/>
<reference evidence="3" key="1">
    <citation type="submission" date="2016-10" db="EMBL/GenBank/DDBJ databases">
        <authorList>
            <person name="Varghese N."/>
            <person name="Submissions S."/>
        </authorList>
    </citation>
    <scope>NUCLEOTIDE SEQUENCE [LARGE SCALE GENOMIC DNA]</scope>
    <source>
        <strain evidence="3">CGMCC 1.7738</strain>
    </source>
</reference>
<protein>
    <submittedName>
        <fullName evidence="2">Uncharacterized protein</fullName>
    </submittedName>
</protein>
<evidence type="ECO:0000256" key="1">
    <source>
        <dbReference type="SAM" id="MobiDB-lite"/>
    </source>
</evidence>
<dbReference type="AlphaFoldDB" id="A0A1I4BC63"/>
<feature type="compositionally biased region" description="Polar residues" evidence="1">
    <location>
        <begin position="56"/>
        <end position="70"/>
    </location>
</feature>
<evidence type="ECO:0000313" key="3">
    <source>
        <dbReference type="Proteomes" id="UP000199607"/>
    </source>
</evidence>
<feature type="region of interest" description="Disordered" evidence="1">
    <location>
        <begin position="45"/>
        <end position="80"/>
    </location>
</feature>
<gene>
    <name evidence="2" type="ORF">SAMN04487950_0467</name>
</gene>
<evidence type="ECO:0000313" key="2">
    <source>
        <dbReference type="EMBL" id="SFK66398.1"/>
    </source>
</evidence>
<name>A0A1I4BC63_9EURY</name>
<keyword evidence="3" id="KW-1185">Reference proteome</keyword>
<dbReference type="RefSeq" id="WP_089865205.1">
    <property type="nucleotide sequence ID" value="NZ_FOTC01000001.1"/>
</dbReference>
<dbReference type="EMBL" id="FOTC01000001">
    <property type="protein sequence ID" value="SFK66398.1"/>
    <property type="molecule type" value="Genomic_DNA"/>
</dbReference>
<accession>A0A1I4BC63</accession>